<feature type="transmembrane region" description="Helical" evidence="1">
    <location>
        <begin position="6"/>
        <end position="25"/>
    </location>
</feature>
<evidence type="ECO:0000256" key="1">
    <source>
        <dbReference type="SAM" id="Phobius"/>
    </source>
</evidence>
<evidence type="ECO:0000313" key="2">
    <source>
        <dbReference type="EMBL" id="SHK01474.1"/>
    </source>
</evidence>
<keyword evidence="1" id="KW-1133">Transmembrane helix</keyword>
<dbReference type="Proteomes" id="UP000184172">
    <property type="component" value="Unassembled WGS sequence"/>
</dbReference>
<organism evidence="2 3">
    <name type="scientific">Aequorivita viscosa</name>
    <dbReference type="NCBI Taxonomy" id="797419"/>
    <lineage>
        <taxon>Bacteria</taxon>
        <taxon>Pseudomonadati</taxon>
        <taxon>Bacteroidota</taxon>
        <taxon>Flavobacteriia</taxon>
        <taxon>Flavobacteriales</taxon>
        <taxon>Flavobacteriaceae</taxon>
        <taxon>Aequorivita</taxon>
    </lineage>
</organism>
<gene>
    <name evidence="2" type="ORF">SAMN04487908_1411</name>
</gene>
<keyword evidence="1" id="KW-0812">Transmembrane</keyword>
<keyword evidence="1" id="KW-0472">Membrane</keyword>
<reference evidence="3" key="1">
    <citation type="submission" date="2016-11" db="EMBL/GenBank/DDBJ databases">
        <authorList>
            <person name="Varghese N."/>
            <person name="Submissions S."/>
        </authorList>
    </citation>
    <scope>NUCLEOTIDE SEQUENCE [LARGE SCALE GENOMIC DNA]</scope>
    <source>
        <strain evidence="3">DSM 26349</strain>
    </source>
</reference>
<protein>
    <submittedName>
        <fullName evidence="2">Uncharacterized protein</fullName>
    </submittedName>
</protein>
<evidence type="ECO:0000313" key="3">
    <source>
        <dbReference type="Proteomes" id="UP000184172"/>
    </source>
</evidence>
<proteinExistence type="predicted"/>
<dbReference type="RefSeq" id="WP_073221981.1">
    <property type="nucleotide sequence ID" value="NZ_FNNS01000003.1"/>
</dbReference>
<keyword evidence="3" id="KW-1185">Reference proteome</keyword>
<dbReference type="EMBL" id="FQYV01000041">
    <property type="protein sequence ID" value="SHK01474.1"/>
    <property type="molecule type" value="Genomic_DNA"/>
</dbReference>
<sequence length="156" mass="17603">MKFDSTIVGVIIVLLIFIPLAYMIINASNINKKIAKSLTELSQAKGITLKNIDVIGNLVIGIDEGTKKLVYSSAKNVTDDFRIVNLEEVKDFRIKSIKQNEKTLDWVGLELMDKQGKHEIQFYSETDESGLTKDPFVCLQDAKRWENSVRPLLKAS</sequence>
<accession>A0A1M6P0N9</accession>
<name>A0A1M6P0N9_9FLAO</name>
<dbReference type="OrthoDB" id="1447714at2"/>
<dbReference type="AlphaFoldDB" id="A0A1M6P0N9"/>